<dbReference type="GO" id="GO:1904680">
    <property type="term" value="F:peptide transmembrane transporter activity"/>
    <property type="evidence" value="ECO:0007669"/>
    <property type="project" value="TreeGrafter"/>
</dbReference>
<feature type="chain" id="PRO_5004650028" evidence="3">
    <location>
        <begin position="25"/>
        <end position="493"/>
    </location>
</feature>
<dbReference type="Proteomes" id="UP000016895">
    <property type="component" value="Chromosome 1"/>
</dbReference>
<gene>
    <name evidence="5" type="ORF">VIBNI_A0965</name>
</gene>
<dbReference type="InterPro" id="IPR030678">
    <property type="entry name" value="Peptide/Ni-bd"/>
</dbReference>
<dbReference type="EMBL" id="FO203526">
    <property type="protein sequence ID" value="CCO57121.1"/>
    <property type="molecule type" value="Genomic_DNA"/>
</dbReference>
<evidence type="ECO:0000313" key="6">
    <source>
        <dbReference type="Proteomes" id="UP000016895"/>
    </source>
</evidence>
<feature type="domain" description="Solute-binding protein family 5" evidence="4">
    <location>
        <begin position="70"/>
        <end position="399"/>
    </location>
</feature>
<organism evidence="5 6">
    <name type="scientific">Vibrio nigripulchritudo</name>
    <dbReference type="NCBI Taxonomy" id="28173"/>
    <lineage>
        <taxon>Bacteria</taxon>
        <taxon>Pseudomonadati</taxon>
        <taxon>Pseudomonadota</taxon>
        <taxon>Gammaproteobacteria</taxon>
        <taxon>Vibrionales</taxon>
        <taxon>Vibrionaceae</taxon>
        <taxon>Vibrio</taxon>
    </lineage>
</organism>
<dbReference type="GO" id="GO:0015833">
    <property type="term" value="P:peptide transport"/>
    <property type="evidence" value="ECO:0007669"/>
    <property type="project" value="TreeGrafter"/>
</dbReference>
<dbReference type="GO" id="GO:0030288">
    <property type="term" value="C:outer membrane-bounded periplasmic space"/>
    <property type="evidence" value="ECO:0007669"/>
    <property type="project" value="UniProtKB-ARBA"/>
</dbReference>
<comment type="similarity">
    <text evidence="1">Belongs to the bacterial solute-binding protein 5 family.</text>
</comment>
<dbReference type="AlphaFoldDB" id="U4K3H4"/>
<evidence type="ECO:0000313" key="5">
    <source>
        <dbReference type="EMBL" id="CCO57121.1"/>
    </source>
</evidence>
<keyword evidence="6" id="KW-1185">Reference proteome</keyword>
<feature type="signal peptide" evidence="3">
    <location>
        <begin position="1"/>
        <end position="24"/>
    </location>
</feature>
<dbReference type="OrthoDB" id="9801912at2"/>
<dbReference type="PANTHER" id="PTHR30290">
    <property type="entry name" value="PERIPLASMIC BINDING COMPONENT OF ABC TRANSPORTER"/>
    <property type="match status" value="1"/>
</dbReference>
<reference evidence="5 6" key="1">
    <citation type="journal article" date="2013" name="ISME J.">
        <title>Comparative genomics of pathogenic lineages of Vibrio nigripulchritudo identifies virulence-associated traits.</title>
        <authorList>
            <person name="Goudenege D."/>
            <person name="Labreuche Y."/>
            <person name="Krin E."/>
            <person name="Ansquer D."/>
            <person name="Mangenot S."/>
            <person name="Calteau A."/>
            <person name="Medigue C."/>
            <person name="Mazel D."/>
            <person name="Polz M.F."/>
            <person name="Le Roux F."/>
        </authorList>
    </citation>
    <scope>NUCLEOTIDE SEQUENCE [LARGE SCALE GENOMIC DNA]</scope>
    <source>
        <strain evidence="6">SnF1</strain>
    </source>
</reference>
<dbReference type="PANTHER" id="PTHR30290:SF38">
    <property type="entry name" value="D,D-DIPEPTIDE-BINDING PERIPLASMIC PROTEIN DDPA-RELATED"/>
    <property type="match status" value="1"/>
</dbReference>
<dbReference type="InterPro" id="IPR039424">
    <property type="entry name" value="SBP_5"/>
</dbReference>
<keyword evidence="2 3" id="KW-0732">Signal</keyword>
<dbReference type="GO" id="GO:0043190">
    <property type="term" value="C:ATP-binding cassette (ABC) transporter complex"/>
    <property type="evidence" value="ECO:0007669"/>
    <property type="project" value="InterPro"/>
</dbReference>
<dbReference type="SUPFAM" id="SSF53850">
    <property type="entry name" value="Periplasmic binding protein-like II"/>
    <property type="match status" value="1"/>
</dbReference>
<dbReference type="PATRIC" id="fig|1260221.3.peg.926"/>
<dbReference type="Gene3D" id="3.40.190.10">
    <property type="entry name" value="Periplasmic binding protein-like II"/>
    <property type="match status" value="1"/>
</dbReference>
<dbReference type="Gene3D" id="3.90.76.10">
    <property type="entry name" value="Dipeptide-binding Protein, Domain 1"/>
    <property type="match status" value="1"/>
</dbReference>
<evidence type="ECO:0000256" key="1">
    <source>
        <dbReference type="ARBA" id="ARBA00005695"/>
    </source>
</evidence>
<dbReference type="Pfam" id="PF00496">
    <property type="entry name" value="SBP_bac_5"/>
    <property type="match status" value="1"/>
</dbReference>
<accession>U4K3H4</accession>
<dbReference type="InterPro" id="IPR000914">
    <property type="entry name" value="SBP_5_dom"/>
</dbReference>
<dbReference type="PIRSF" id="PIRSF002741">
    <property type="entry name" value="MppA"/>
    <property type="match status" value="1"/>
</dbReference>
<evidence type="ECO:0000256" key="2">
    <source>
        <dbReference type="ARBA" id="ARBA00022729"/>
    </source>
</evidence>
<dbReference type="Gene3D" id="3.10.105.10">
    <property type="entry name" value="Dipeptide-binding Protein, Domain 3"/>
    <property type="match status" value="1"/>
</dbReference>
<dbReference type="STRING" id="28173.VIBNI_A0965"/>
<name>U4K3H4_9VIBR</name>
<dbReference type="CDD" id="cd08494">
    <property type="entry name" value="PBP2_NikA_DppA_OppA_like_6"/>
    <property type="match status" value="1"/>
</dbReference>
<proteinExistence type="inferred from homology"/>
<dbReference type="RefSeq" id="WP_022550128.1">
    <property type="nucleotide sequence ID" value="NC_022528.1"/>
</dbReference>
<evidence type="ECO:0000259" key="4">
    <source>
        <dbReference type="Pfam" id="PF00496"/>
    </source>
</evidence>
<protein>
    <submittedName>
        <fullName evidence="5">Putative ABC-type dipeptide transport system, periplasmic component</fullName>
    </submittedName>
</protein>
<evidence type="ECO:0000256" key="3">
    <source>
        <dbReference type="SAM" id="SignalP"/>
    </source>
</evidence>
<sequence length="493" mass="54899">MIRRNTNLRILVSLLALASVDAFAKDSLSIGMSLEPPHLDPTAGSAGAIDEVVYRNVFEGLTRIDRDGHVQPALSKSWKIDEDGLGYTFELRTDVVFHDGAKFDCSDVEFSFTRAMAKDSVNAQKRLFSPIKDINCISPNQVKITLNTITSTFLESLAWGDAVIVDPASSDNNKTAPNGTGLFKFKRWVKGDRITLDRNEQYWGKLAGLKSVTFRFISDPSAATASLMSGDLDAYPNLAVPEILPVLKSNPDLSVHVGTTEGETILALNNASKPLGDIRVRRAITHAINRPALLRGAMFDMGALIGSHVSPHNPGYVDLSKLYDYDISKAKSLLVEAGYPDGFSVRLFMPPRAYSRRSGEIIAAQLAQVGIKVELIPVEWAQWIDQIFKRSDFEMTVIAHTEPADIEIYARDKYYFNYENTEFKGMYQQYLQTVSKNEANQLFEQMQRKLADDSVNVFLFQLAKIGVWNSSVNGLWKNSPIQANDLADVLWDN</sequence>
<dbReference type="KEGG" id="vni:VIBNI_A0965"/>